<gene>
    <name evidence="1" type="ORF">BJ138DRAFT_534923</name>
</gene>
<sequence>MVQITSLLRALVIVAPAVLRARSTELGGLIARQSIGTDPTGSNGTSPDACDTGCQVLENISTCDDNSSDSSALRSCLCTSSIGQNLVTCQNCLISAGAEDKTSAQGVLDSWNQACGGNLKLDGSGSSGKGSGASRKHVFIGMVVGLTSAAVGSFLVL</sequence>
<dbReference type="EMBL" id="MU267936">
    <property type="protein sequence ID" value="KAH7907125.1"/>
    <property type="molecule type" value="Genomic_DNA"/>
</dbReference>
<dbReference type="Proteomes" id="UP000790377">
    <property type="component" value="Unassembled WGS sequence"/>
</dbReference>
<keyword evidence="2" id="KW-1185">Reference proteome</keyword>
<proteinExistence type="predicted"/>
<evidence type="ECO:0000313" key="2">
    <source>
        <dbReference type="Proteomes" id="UP000790377"/>
    </source>
</evidence>
<reference evidence="1" key="1">
    <citation type="journal article" date="2021" name="New Phytol.">
        <title>Evolutionary innovations through gain and loss of genes in the ectomycorrhizal Boletales.</title>
        <authorList>
            <person name="Wu G."/>
            <person name="Miyauchi S."/>
            <person name="Morin E."/>
            <person name="Kuo A."/>
            <person name="Drula E."/>
            <person name="Varga T."/>
            <person name="Kohler A."/>
            <person name="Feng B."/>
            <person name="Cao Y."/>
            <person name="Lipzen A."/>
            <person name="Daum C."/>
            <person name="Hundley H."/>
            <person name="Pangilinan J."/>
            <person name="Johnson J."/>
            <person name="Barry K."/>
            <person name="LaButti K."/>
            <person name="Ng V."/>
            <person name="Ahrendt S."/>
            <person name="Min B."/>
            <person name="Choi I.G."/>
            <person name="Park H."/>
            <person name="Plett J.M."/>
            <person name="Magnuson J."/>
            <person name="Spatafora J.W."/>
            <person name="Nagy L.G."/>
            <person name="Henrissat B."/>
            <person name="Grigoriev I.V."/>
            <person name="Yang Z.L."/>
            <person name="Xu J."/>
            <person name="Martin F.M."/>
        </authorList>
    </citation>
    <scope>NUCLEOTIDE SEQUENCE</scope>
    <source>
        <strain evidence="1">ATCC 28755</strain>
    </source>
</reference>
<name>A0ACB8A1A2_9AGAM</name>
<protein>
    <submittedName>
        <fullName evidence="1">Uncharacterized protein</fullName>
    </submittedName>
</protein>
<accession>A0ACB8A1A2</accession>
<organism evidence="1 2">
    <name type="scientific">Hygrophoropsis aurantiaca</name>
    <dbReference type="NCBI Taxonomy" id="72124"/>
    <lineage>
        <taxon>Eukaryota</taxon>
        <taxon>Fungi</taxon>
        <taxon>Dikarya</taxon>
        <taxon>Basidiomycota</taxon>
        <taxon>Agaricomycotina</taxon>
        <taxon>Agaricomycetes</taxon>
        <taxon>Agaricomycetidae</taxon>
        <taxon>Boletales</taxon>
        <taxon>Coniophorineae</taxon>
        <taxon>Hygrophoropsidaceae</taxon>
        <taxon>Hygrophoropsis</taxon>
    </lineage>
</organism>
<comment type="caution">
    <text evidence="1">The sequence shown here is derived from an EMBL/GenBank/DDBJ whole genome shotgun (WGS) entry which is preliminary data.</text>
</comment>
<evidence type="ECO:0000313" key="1">
    <source>
        <dbReference type="EMBL" id="KAH7907125.1"/>
    </source>
</evidence>